<reference evidence="2" key="1">
    <citation type="submission" date="2020-08" db="EMBL/GenBank/DDBJ databases">
        <authorList>
            <person name="Cejkova D."/>
            <person name="Kubasova T."/>
            <person name="Jahodarova E."/>
            <person name="Rychlik I."/>
        </authorList>
    </citation>
    <scope>NUCLEOTIDE SEQUENCE</scope>
    <source>
        <strain evidence="2">An836</strain>
    </source>
</reference>
<proteinExistence type="predicted"/>
<comment type="caution">
    <text evidence="2">The sequence shown here is derived from an EMBL/GenBank/DDBJ whole genome shotgun (WGS) entry which is preliminary data.</text>
</comment>
<feature type="transmembrane region" description="Helical" evidence="1">
    <location>
        <begin position="549"/>
        <end position="574"/>
    </location>
</feature>
<protein>
    <submittedName>
        <fullName evidence="2">Alpha/beta hydrolase</fullName>
    </submittedName>
</protein>
<evidence type="ECO:0000313" key="2">
    <source>
        <dbReference type="EMBL" id="MBM6699784.1"/>
    </source>
</evidence>
<gene>
    <name evidence="2" type="ORF">H7U32_05535</name>
</gene>
<dbReference type="InterPro" id="IPR029058">
    <property type="entry name" value="AB_hydrolase_fold"/>
</dbReference>
<feature type="transmembrane region" description="Helical" evidence="1">
    <location>
        <begin position="386"/>
        <end position="414"/>
    </location>
</feature>
<organism evidence="2 3">
    <name type="scientific">Bifidobacterium pullorum subsp. saeculare</name>
    <dbReference type="NCBI Taxonomy" id="78257"/>
    <lineage>
        <taxon>Bacteria</taxon>
        <taxon>Bacillati</taxon>
        <taxon>Actinomycetota</taxon>
        <taxon>Actinomycetes</taxon>
        <taxon>Bifidobacteriales</taxon>
        <taxon>Bifidobacteriaceae</taxon>
        <taxon>Bifidobacterium</taxon>
    </lineage>
</organism>
<dbReference type="Proteomes" id="UP000718821">
    <property type="component" value="Unassembled WGS sequence"/>
</dbReference>
<dbReference type="InterPro" id="IPR053145">
    <property type="entry name" value="AB_hydrolase_Est10"/>
</dbReference>
<dbReference type="GO" id="GO:0052689">
    <property type="term" value="F:carboxylic ester hydrolase activity"/>
    <property type="evidence" value="ECO:0007669"/>
    <property type="project" value="TreeGrafter"/>
</dbReference>
<accession>A0A939B9Q6</accession>
<dbReference type="AlphaFoldDB" id="A0A939B9Q6"/>
<keyword evidence="1" id="KW-0812">Transmembrane</keyword>
<keyword evidence="2" id="KW-0378">Hydrolase</keyword>
<evidence type="ECO:0000256" key="1">
    <source>
        <dbReference type="SAM" id="Phobius"/>
    </source>
</evidence>
<feature type="transmembrane region" description="Helical" evidence="1">
    <location>
        <begin position="476"/>
        <end position="504"/>
    </location>
</feature>
<dbReference type="Gene3D" id="3.40.50.1820">
    <property type="entry name" value="alpha/beta hydrolase"/>
    <property type="match status" value="1"/>
</dbReference>
<keyword evidence="1" id="KW-1133">Transmembrane helix</keyword>
<feature type="transmembrane region" description="Helical" evidence="1">
    <location>
        <begin position="516"/>
        <end position="537"/>
    </location>
</feature>
<keyword evidence="1" id="KW-0472">Membrane</keyword>
<dbReference type="EMBL" id="JACLYU010000008">
    <property type="protein sequence ID" value="MBM6699784.1"/>
    <property type="molecule type" value="Genomic_DNA"/>
</dbReference>
<dbReference type="PANTHER" id="PTHR43265">
    <property type="entry name" value="ESTERASE ESTD"/>
    <property type="match status" value="1"/>
</dbReference>
<sequence>MRAQCRRMAPVAAVAAVLLVVLALLGMAMMPRWQVVPFTDHIAVASADPSVEARGVAIPHQGAYRTTQRRLTVTTEDGTVLPAILRAPAAPGAPGAGGAAPGAFPDRFGSRRPACLFIHGSGTSGEQDFGDIANAMASAGIVTLVPAKRLDGYGPLHRDYARFAHDYAAAFDLLRAQKGVDPGRVGLYAESEGTWIATVLDDLRPAVAFAILSSAPVVKGRELMAMAMSAYAAAAGAPRPVIDDTAKLASLDFAPYGLGYADFDAGRHRTALTMPLLVNYGTLDPAMPVEQGARTLMDEAAAAGNRNVTVRYFKANHQMRAGAGLFTPGLPLAAGYTAALCDWTNGVAAGAGTGDWATPQVAGATPRQRYVAPAGTRSGILGSLGVLSALVAGAVLLPMTAGLVAAAMMAVRWLRVRVCGRRVRAGGDGRLTVCRRGRSAPCAVMRGGRVVKSDGGPMVRHVGLGRGFVRFRRADVALLAVVGLLSATLTLALGGYLAVLVVQALHGGSAAPAYHLAWGVLQAMAVACAVPVAWLAVRTARAARTAAHWGAARWAVAVLVLLGALCALTGMAFWELYAPAW</sequence>
<evidence type="ECO:0000313" key="3">
    <source>
        <dbReference type="Proteomes" id="UP000718821"/>
    </source>
</evidence>
<reference evidence="2" key="2">
    <citation type="journal article" date="2021" name="Sci. Rep.">
        <title>The distribution of antibiotic resistance genes in chicken gut microbiota commensals.</title>
        <authorList>
            <person name="Juricova H."/>
            <person name="Matiasovicova J."/>
            <person name="Kubasova T."/>
            <person name="Cejkova D."/>
            <person name="Rychlik I."/>
        </authorList>
    </citation>
    <scope>NUCLEOTIDE SEQUENCE</scope>
    <source>
        <strain evidence="2">An836</strain>
    </source>
</reference>
<keyword evidence="3" id="KW-1185">Reference proteome</keyword>
<name>A0A939B9Q6_9BIFI</name>
<dbReference type="PANTHER" id="PTHR43265:SF1">
    <property type="entry name" value="ESTERASE ESTD"/>
    <property type="match status" value="1"/>
</dbReference>
<dbReference type="SUPFAM" id="SSF53474">
    <property type="entry name" value="alpha/beta-Hydrolases"/>
    <property type="match status" value="1"/>
</dbReference>